<reference evidence="8 9" key="1">
    <citation type="journal article" date="2018" name="Mol. Biol. Evol.">
        <title>Broad Genomic Sampling Reveals a Smut Pathogenic Ancestry of the Fungal Clade Ustilaginomycotina.</title>
        <authorList>
            <person name="Kijpornyongpan T."/>
            <person name="Mondo S.J."/>
            <person name="Barry K."/>
            <person name="Sandor L."/>
            <person name="Lee J."/>
            <person name="Lipzen A."/>
            <person name="Pangilinan J."/>
            <person name="LaButti K."/>
            <person name="Hainaut M."/>
            <person name="Henrissat B."/>
            <person name="Grigoriev I.V."/>
            <person name="Spatafora J.W."/>
            <person name="Aime M.C."/>
        </authorList>
    </citation>
    <scope>NUCLEOTIDE SEQUENCE [LARGE SCALE GENOMIC DNA]</scope>
    <source>
        <strain evidence="8 9">MCA 3882</strain>
    </source>
</reference>
<dbReference type="OrthoDB" id="40134at2759"/>
<keyword evidence="5 6" id="KW-0472">Membrane</keyword>
<feature type="transmembrane region" description="Helical" evidence="6">
    <location>
        <begin position="340"/>
        <end position="364"/>
    </location>
</feature>
<dbReference type="Proteomes" id="UP000245771">
    <property type="component" value="Unassembled WGS sequence"/>
</dbReference>
<protein>
    <recommendedName>
        <fullName evidence="7">Amino acid transporter transmembrane domain-containing protein</fullName>
    </recommendedName>
</protein>
<evidence type="ECO:0000256" key="2">
    <source>
        <dbReference type="ARBA" id="ARBA00008066"/>
    </source>
</evidence>
<feature type="domain" description="Amino acid transporter transmembrane" evidence="7">
    <location>
        <begin position="4"/>
        <end position="406"/>
    </location>
</feature>
<comment type="similarity">
    <text evidence="2">Belongs to the amino acid/polyamine transporter 2 family.</text>
</comment>
<comment type="subcellular location">
    <subcellularLocation>
        <location evidence="1">Membrane</location>
        <topology evidence="1">Multi-pass membrane protein</topology>
    </subcellularLocation>
</comment>
<evidence type="ECO:0000256" key="5">
    <source>
        <dbReference type="ARBA" id="ARBA00023136"/>
    </source>
</evidence>
<feature type="transmembrane region" description="Helical" evidence="6">
    <location>
        <begin position="271"/>
        <end position="290"/>
    </location>
</feature>
<feature type="transmembrane region" description="Helical" evidence="6">
    <location>
        <begin position="30"/>
        <end position="54"/>
    </location>
</feature>
<dbReference type="InParanoid" id="A0A316VAX2"/>
<dbReference type="Pfam" id="PF01490">
    <property type="entry name" value="Aa_trans"/>
    <property type="match status" value="1"/>
</dbReference>
<dbReference type="RefSeq" id="XP_025354912.1">
    <property type="nucleotide sequence ID" value="XM_025496132.1"/>
</dbReference>
<dbReference type="GO" id="GO:0016020">
    <property type="term" value="C:membrane"/>
    <property type="evidence" value="ECO:0007669"/>
    <property type="project" value="UniProtKB-SubCell"/>
</dbReference>
<gene>
    <name evidence="8" type="ORF">FA14DRAFT_115825</name>
</gene>
<name>A0A316VAX2_9BASI</name>
<evidence type="ECO:0000313" key="9">
    <source>
        <dbReference type="Proteomes" id="UP000245771"/>
    </source>
</evidence>
<dbReference type="InterPro" id="IPR013057">
    <property type="entry name" value="AA_transpt_TM"/>
</dbReference>
<sequence>RDLEWYQAAVIVAKLQFGLAVLGIPSTFHALGIIPGTVILISFTLITTYAGVLVTQIREIHPEILNVQDVGELLFGRWGARALGMIYFLFAVLVVSAGLLTTSIALNALTNHATCTMVFVGLAALLACLIGAPLRDLHRVSWLGWLGMTCILSSVWVLVITLAIRGHPYVEHDRYDFLAPIERPLWATGDFSACMVSINMQIISVMGNVSFYSVSAEMRQPAKFTKAVIVGQAFNLIMYLCIGLVVVYIAGQYITSPALGLSGPVMEKICFGIALPGLLVSTILWANVAAKYAYNRLAHVSFKIREATYAIQWCIWTATFGGVVILGFLFAGSIPMFDQLMGLTGASAGPLFVLILTGLTQIYILRCQKGVNMSRKDQVNFWATYAVSVLFIILGVFLTVAGIYGSVDSINHAYTSDHIGGPFSCVDNA</sequence>
<feature type="non-terminal residue" evidence="8">
    <location>
        <position position="429"/>
    </location>
</feature>
<keyword evidence="4 6" id="KW-1133">Transmembrane helix</keyword>
<feature type="transmembrane region" description="Helical" evidence="6">
    <location>
        <begin position="142"/>
        <end position="164"/>
    </location>
</feature>
<organism evidence="8 9">
    <name type="scientific">Meira miltonrushii</name>
    <dbReference type="NCBI Taxonomy" id="1280837"/>
    <lineage>
        <taxon>Eukaryota</taxon>
        <taxon>Fungi</taxon>
        <taxon>Dikarya</taxon>
        <taxon>Basidiomycota</taxon>
        <taxon>Ustilaginomycotina</taxon>
        <taxon>Exobasidiomycetes</taxon>
        <taxon>Exobasidiales</taxon>
        <taxon>Brachybasidiaceae</taxon>
        <taxon>Meira</taxon>
    </lineage>
</organism>
<dbReference type="PANTHER" id="PTHR22950">
    <property type="entry name" value="AMINO ACID TRANSPORTER"/>
    <property type="match status" value="1"/>
</dbReference>
<feature type="transmembrane region" description="Helical" evidence="6">
    <location>
        <begin position="5"/>
        <end position="24"/>
    </location>
</feature>
<feature type="transmembrane region" description="Helical" evidence="6">
    <location>
        <begin position="227"/>
        <end position="251"/>
    </location>
</feature>
<keyword evidence="9" id="KW-1185">Reference proteome</keyword>
<feature type="transmembrane region" description="Helical" evidence="6">
    <location>
        <begin position="310"/>
        <end position="334"/>
    </location>
</feature>
<dbReference type="STRING" id="1280837.A0A316VAX2"/>
<dbReference type="PANTHER" id="PTHR22950:SF461">
    <property type="entry name" value="AMINO ACID TRANSPORTER TRANSMEMBRANE DOMAIN-CONTAINING PROTEIN"/>
    <property type="match status" value="1"/>
</dbReference>
<feature type="transmembrane region" description="Helical" evidence="6">
    <location>
        <begin position="385"/>
        <end position="407"/>
    </location>
</feature>
<keyword evidence="3 6" id="KW-0812">Transmembrane</keyword>
<dbReference type="EMBL" id="KZ819603">
    <property type="protein sequence ID" value="PWN34610.1"/>
    <property type="molecule type" value="Genomic_DNA"/>
</dbReference>
<evidence type="ECO:0000313" key="8">
    <source>
        <dbReference type="EMBL" id="PWN34610.1"/>
    </source>
</evidence>
<dbReference type="AlphaFoldDB" id="A0A316VAX2"/>
<dbReference type="GeneID" id="37017913"/>
<feature type="transmembrane region" description="Helical" evidence="6">
    <location>
        <begin position="85"/>
        <end position="105"/>
    </location>
</feature>
<evidence type="ECO:0000256" key="4">
    <source>
        <dbReference type="ARBA" id="ARBA00022989"/>
    </source>
</evidence>
<accession>A0A316VAX2</accession>
<feature type="transmembrane region" description="Helical" evidence="6">
    <location>
        <begin position="111"/>
        <end position="130"/>
    </location>
</feature>
<evidence type="ECO:0000256" key="1">
    <source>
        <dbReference type="ARBA" id="ARBA00004141"/>
    </source>
</evidence>
<feature type="non-terminal residue" evidence="8">
    <location>
        <position position="1"/>
    </location>
</feature>
<dbReference type="GO" id="GO:0015179">
    <property type="term" value="F:L-amino acid transmembrane transporter activity"/>
    <property type="evidence" value="ECO:0007669"/>
    <property type="project" value="TreeGrafter"/>
</dbReference>
<feature type="transmembrane region" description="Helical" evidence="6">
    <location>
        <begin position="184"/>
        <end position="206"/>
    </location>
</feature>
<evidence type="ECO:0000259" key="7">
    <source>
        <dbReference type="Pfam" id="PF01490"/>
    </source>
</evidence>
<evidence type="ECO:0000256" key="6">
    <source>
        <dbReference type="SAM" id="Phobius"/>
    </source>
</evidence>
<evidence type="ECO:0000256" key="3">
    <source>
        <dbReference type="ARBA" id="ARBA00022692"/>
    </source>
</evidence>
<proteinExistence type="inferred from homology"/>